<dbReference type="Pfam" id="PF06114">
    <property type="entry name" value="Peptidase_M78"/>
    <property type="match status" value="1"/>
</dbReference>
<proteinExistence type="predicted"/>
<organism evidence="2 3">
    <name type="scientific">Staphylococcus hominis</name>
    <dbReference type="NCBI Taxonomy" id="1290"/>
    <lineage>
        <taxon>Bacteria</taxon>
        <taxon>Bacillati</taxon>
        <taxon>Bacillota</taxon>
        <taxon>Bacilli</taxon>
        <taxon>Bacillales</taxon>
        <taxon>Staphylococcaceae</taxon>
        <taxon>Staphylococcus</taxon>
    </lineage>
</organism>
<dbReference type="EMBL" id="CP054550">
    <property type="protein sequence ID" value="QKQ28574.1"/>
    <property type="molecule type" value="Genomic_DNA"/>
</dbReference>
<dbReference type="Proteomes" id="UP000509636">
    <property type="component" value="Chromosome"/>
</dbReference>
<sequence>MERYEELLIKYNHLLINDCYKLPGKFKGFYDNGVILIDKNLSKAKKLEVLAEELAHHEITYGNIVDQKDIQNKKYELKARRLANEKLISLEGIIEAFLQGVHNLYELANFFEVTEGFVLQSITHYKQKHGYSTRYGKYVIQFEPLRVFEYKDI</sequence>
<dbReference type="AlphaFoldDB" id="A0A6N0I1V3"/>
<accession>A0A6N0I1V3</accession>
<reference evidence="2 3" key="1">
    <citation type="submission" date="2019-09" db="EMBL/GenBank/DDBJ databases">
        <title>FDA dAtabase for Regulatory Grade micrObial Sequences (FDA-ARGOS): Supporting development and validation of Infectious Disease Dx tests.</title>
        <authorList>
            <person name="Sciortino C."/>
            <person name="Tallon L."/>
            <person name="Sadzewicz L."/>
            <person name="Vavikolanu K."/>
            <person name="Mehta A."/>
            <person name="Aluvathingal J."/>
            <person name="Nadendla S."/>
            <person name="Nandy P."/>
            <person name="Geyer C."/>
            <person name="Yan Y."/>
            <person name="Sichtig H."/>
        </authorList>
    </citation>
    <scope>NUCLEOTIDE SEQUENCE [LARGE SCALE GENOMIC DNA]</scope>
    <source>
        <strain evidence="2 3">FDAARGOS_661</strain>
    </source>
</reference>
<evidence type="ECO:0000313" key="3">
    <source>
        <dbReference type="Proteomes" id="UP000509636"/>
    </source>
</evidence>
<gene>
    <name evidence="2" type="ORF">FOB69_01945</name>
</gene>
<name>A0A6N0I1V3_STAHO</name>
<protein>
    <submittedName>
        <fullName evidence="2">ImmA/IrrE family metallo-endopeptidase</fullName>
    </submittedName>
</protein>
<feature type="domain" description="IrrE N-terminal-like" evidence="1">
    <location>
        <begin position="27"/>
        <end position="121"/>
    </location>
</feature>
<evidence type="ECO:0000313" key="2">
    <source>
        <dbReference type="EMBL" id="QKQ28574.1"/>
    </source>
</evidence>
<dbReference type="InterPro" id="IPR010359">
    <property type="entry name" value="IrrE_HExxH"/>
</dbReference>
<evidence type="ECO:0000259" key="1">
    <source>
        <dbReference type="Pfam" id="PF06114"/>
    </source>
</evidence>